<evidence type="ECO:0000259" key="2">
    <source>
        <dbReference type="Pfam" id="PF18860"/>
    </source>
</evidence>
<accession>A0ABV1QET6</accession>
<feature type="domain" description="Shedu protein SduA C-terminal" evidence="1">
    <location>
        <begin position="501"/>
        <end position="680"/>
    </location>
</feature>
<dbReference type="Pfam" id="PF18860">
    <property type="entry name" value="AbiJ_NTD3"/>
    <property type="match status" value="1"/>
</dbReference>
<dbReference type="Proteomes" id="UP001456562">
    <property type="component" value="Unassembled WGS sequence"/>
</dbReference>
<evidence type="ECO:0000259" key="1">
    <source>
        <dbReference type="Pfam" id="PF14082"/>
    </source>
</evidence>
<proteinExistence type="predicted"/>
<organism evidence="3 4">
    <name type="scientific">Streptomyces microflavus</name>
    <name type="common">Streptomyces lipmanii</name>
    <dbReference type="NCBI Taxonomy" id="1919"/>
    <lineage>
        <taxon>Bacteria</taxon>
        <taxon>Bacillati</taxon>
        <taxon>Actinomycetota</taxon>
        <taxon>Actinomycetes</taxon>
        <taxon>Kitasatosporales</taxon>
        <taxon>Streptomycetaceae</taxon>
        <taxon>Streptomyces</taxon>
    </lineage>
</organism>
<sequence>MTSSSPSPAHAQPSITTVTRNDIFNYLREIPGPWWGKLNEVAFLEGLYDLDRCHTSESGQLPTVRASIQQHRIRNEDLPDDWIFEDPRLELSDGPDEVLLAFLARTVHPEVAADVEEAAKQVEALNRLLAPDGWGLRALSFLSGRPIYTPVPVPPRGPLVPLPLNDDDTGKLDLVLGQTYSLLDCAGEESARDLLRTAVLTLRRDGGSFNPVPGDDWTADTYEAVLTVERDLHPTCTPAMKEVLWRTLEPLLGHLGRTDVQDLVVVGDTRPLPNISPDWRTQAAAPATPIVRGSRLAFSATEFDVTRRNFADLEIRESQDNHGFHYLYDTFTGRMVTDFVLDDRPLVATLCSVTIIRKGDTFTPRIKLWKKDKKKAGAVLAAQTLPDNGATRAVKALVDTGDVHENFWKVINFLQESAGLSTPGGTRQHLATDEAQLAQLLTGQDRTMVLGAVRTAIGGGLTEQDIRLISNRREQLQRFKRLLDDADYFQQEESRATTRGPEAVWQAFFEANQWIFGYGLNFIACESIDDGKLERMTTGADIFGGSGKRIDAIMRSKGLISSMLFCEIKTHDTELLARTPYRAGVYQASKELGGGVAQVQKTASKAQQHISREFLTRIYEDDGTPTGVELSTTRPRQVVVIGSLREFTHNGHVNPEKISSFELYRTSIQDVEIITFDELYQRAYFIVEDR</sequence>
<dbReference type="InterPro" id="IPR025359">
    <property type="entry name" value="SduA_C"/>
</dbReference>
<comment type="caution">
    <text evidence="3">The sequence shown here is derived from an EMBL/GenBank/DDBJ whole genome shotgun (WGS) entry which is preliminary data.</text>
</comment>
<dbReference type="EMBL" id="JBEJUE010000068">
    <property type="protein sequence ID" value="MER0429663.1"/>
    <property type="molecule type" value="Genomic_DNA"/>
</dbReference>
<name>A0ABV1QET6_STRMI</name>
<dbReference type="Pfam" id="PF14082">
    <property type="entry name" value="SduA_C"/>
    <property type="match status" value="1"/>
</dbReference>
<protein>
    <submittedName>
        <fullName evidence="3">Shedu anti-phage system protein SduA domain-containing protein</fullName>
    </submittedName>
</protein>
<evidence type="ECO:0000313" key="4">
    <source>
        <dbReference type="Proteomes" id="UP001456562"/>
    </source>
</evidence>
<reference evidence="3 4" key="1">
    <citation type="submission" date="2024-01" db="EMBL/GenBank/DDBJ databases">
        <title>Metagenomic exploration of the rhizosphere soil microbial community and their significance in facilitating the development of wild simulated ginseng.</title>
        <authorList>
            <person name="Huang J."/>
        </authorList>
    </citation>
    <scope>NUCLEOTIDE SEQUENCE [LARGE SCALE GENOMIC DNA]</scope>
    <source>
        <strain evidence="3 4">WY141</strain>
    </source>
</reference>
<keyword evidence="4" id="KW-1185">Reference proteome</keyword>
<dbReference type="RefSeq" id="WP_350241689.1">
    <property type="nucleotide sequence ID" value="NZ_JBEJUE010000068.1"/>
</dbReference>
<dbReference type="InterPro" id="IPR041427">
    <property type="entry name" value="AbiJ-NTD3"/>
</dbReference>
<feature type="domain" description="AbiJ-NTD3" evidence="2">
    <location>
        <begin position="15"/>
        <end position="153"/>
    </location>
</feature>
<evidence type="ECO:0000313" key="3">
    <source>
        <dbReference type="EMBL" id="MER0429663.1"/>
    </source>
</evidence>
<gene>
    <name evidence="3" type="ORF">ABR748_36590</name>
</gene>